<keyword evidence="1" id="KW-0812">Transmembrane</keyword>
<evidence type="ECO:0000256" key="1">
    <source>
        <dbReference type="SAM" id="Phobius"/>
    </source>
</evidence>
<gene>
    <name evidence="2" type="ORF">ACFSQJ_13980</name>
</gene>
<evidence type="ECO:0000313" key="3">
    <source>
        <dbReference type="Proteomes" id="UP001597526"/>
    </source>
</evidence>
<keyword evidence="1" id="KW-1133">Transmembrane helix</keyword>
<dbReference type="EMBL" id="JBHULB010000017">
    <property type="protein sequence ID" value="MFD2588050.1"/>
    <property type="molecule type" value="Genomic_DNA"/>
</dbReference>
<organism evidence="2 3">
    <name type="scientific">Croceitalea marina</name>
    <dbReference type="NCBI Taxonomy" id="1775166"/>
    <lineage>
        <taxon>Bacteria</taxon>
        <taxon>Pseudomonadati</taxon>
        <taxon>Bacteroidota</taxon>
        <taxon>Flavobacteriia</taxon>
        <taxon>Flavobacteriales</taxon>
        <taxon>Flavobacteriaceae</taxon>
        <taxon>Croceitalea</taxon>
    </lineage>
</organism>
<dbReference type="InterPro" id="IPR045749">
    <property type="entry name" value="DUF6090"/>
</dbReference>
<dbReference type="Pfam" id="PF19578">
    <property type="entry name" value="DUF6090"/>
    <property type="match status" value="1"/>
</dbReference>
<comment type="caution">
    <text evidence="2">The sequence shown here is derived from an EMBL/GenBank/DDBJ whole genome shotgun (WGS) entry which is preliminary data.</text>
</comment>
<sequence>MIKFFRKIRKNLLSEGKTAKYFKYAIGEIVLVVIGIMIALSINNWNEDRKERAQEQELLTQLQSEFKSNLEQLDQKIEMRKQKISASLKLLHNIDYPETRDTDSIIIYIGHTAVSPTFDPIVNDINSSGRIQLLQNRNLKERLARWTSEVIQVTEEEQAWMLVRNNEYMPMLAQKGILRNLLNRYWKDNVLASFHLDKGTKTEIDLGNSAKKIEVSKLLDDEQFESHIAQCASYAKIANSQAMSLRQRIVEMLDLIEQDLNE</sequence>
<proteinExistence type="predicted"/>
<feature type="transmembrane region" description="Helical" evidence="1">
    <location>
        <begin position="21"/>
        <end position="42"/>
    </location>
</feature>
<reference evidence="3" key="1">
    <citation type="journal article" date="2019" name="Int. J. Syst. Evol. Microbiol.">
        <title>The Global Catalogue of Microorganisms (GCM) 10K type strain sequencing project: providing services to taxonomists for standard genome sequencing and annotation.</title>
        <authorList>
            <consortium name="The Broad Institute Genomics Platform"/>
            <consortium name="The Broad Institute Genome Sequencing Center for Infectious Disease"/>
            <person name="Wu L."/>
            <person name="Ma J."/>
        </authorList>
    </citation>
    <scope>NUCLEOTIDE SEQUENCE [LARGE SCALE GENOMIC DNA]</scope>
    <source>
        <strain evidence="3">KCTC 52368</strain>
    </source>
</reference>
<dbReference type="RefSeq" id="WP_377767589.1">
    <property type="nucleotide sequence ID" value="NZ_JBHULB010000017.1"/>
</dbReference>
<dbReference type="Proteomes" id="UP001597526">
    <property type="component" value="Unassembled WGS sequence"/>
</dbReference>
<accession>A0ABW5MXJ8</accession>
<name>A0ABW5MXJ8_9FLAO</name>
<protein>
    <submittedName>
        <fullName evidence="2">DUF6090 family protein</fullName>
    </submittedName>
</protein>
<keyword evidence="1" id="KW-0472">Membrane</keyword>
<keyword evidence="3" id="KW-1185">Reference proteome</keyword>
<evidence type="ECO:0000313" key="2">
    <source>
        <dbReference type="EMBL" id="MFD2588050.1"/>
    </source>
</evidence>